<keyword evidence="3" id="KW-1185">Reference proteome</keyword>
<protein>
    <submittedName>
        <fullName evidence="2">Galactose oxidase</fullName>
    </submittedName>
</protein>
<evidence type="ECO:0000313" key="2">
    <source>
        <dbReference type="EMBL" id="TLD68832.1"/>
    </source>
</evidence>
<feature type="chain" id="PRO_5024397479" evidence="1">
    <location>
        <begin position="19"/>
        <end position="347"/>
    </location>
</feature>
<dbReference type="AlphaFoldDB" id="A0A5R8K931"/>
<comment type="caution">
    <text evidence="2">The sequence shown here is derived from an EMBL/GenBank/DDBJ whole genome shotgun (WGS) entry which is preliminary data.</text>
</comment>
<evidence type="ECO:0000313" key="3">
    <source>
        <dbReference type="Proteomes" id="UP000306196"/>
    </source>
</evidence>
<name>A0A5R8K931_9BACT</name>
<sequence>MRPLLRLLISMLPISVMANPPPHSWQSLPPIPDPIGFAAPFAGTHNKVLIVAGGANFPEKSPWQGGTKIWHDRAFILEKPDAQWRTDFHLPRPLAYGVSISTPRGIVCIGGSDDQQHFRDVFLLQWLDGKLLTQPLPSLPQTCANACGAAIGNTLFVAGGQTTPASTSALHTFWSLDLTSPNPTWQTLEPWPGPARILATAAAHEGFFYLFSGADLTPGPDGKAQRTWLNDAYRYHPDQGWKKLSALPRPAVAAPSPAPLLNPTSIAVLGGDDGAQLHVAPTAHQGFPKTPLVYDIPTNLWREAPALPFSLVTTTVVTWQNLFVIPGGEAKPGIRSTEVWSLPLSQP</sequence>
<evidence type="ECO:0000256" key="1">
    <source>
        <dbReference type="SAM" id="SignalP"/>
    </source>
</evidence>
<dbReference type="Proteomes" id="UP000306196">
    <property type="component" value="Unassembled WGS sequence"/>
</dbReference>
<feature type="signal peptide" evidence="1">
    <location>
        <begin position="1"/>
        <end position="18"/>
    </location>
</feature>
<proteinExistence type="predicted"/>
<dbReference type="Gene3D" id="2.120.10.80">
    <property type="entry name" value="Kelch-type beta propeller"/>
    <property type="match status" value="2"/>
</dbReference>
<dbReference type="SUPFAM" id="SSF117281">
    <property type="entry name" value="Kelch motif"/>
    <property type="match status" value="1"/>
</dbReference>
<dbReference type="RefSeq" id="WP_138088149.1">
    <property type="nucleotide sequence ID" value="NZ_VAUV01000018.1"/>
</dbReference>
<gene>
    <name evidence="2" type="ORF">FEM03_20360</name>
</gene>
<organism evidence="2 3">
    <name type="scientific">Phragmitibacter flavus</name>
    <dbReference type="NCBI Taxonomy" id="2576071"/>
    <lineage>
        <taxon>Bacteria</taxon>
        <taxon>Pseudomonadati</taxon>
        <taxon>Verrucomicrobiota</taxon>
        <taxon>Verrucomicrobiia</taxon>
        <taxon>Verrucomicrobiales</taxon>
        <taxon>Verrucomicrobiaceae</taxon>
        <taxon>Phragmitibacter</taxon>
    </lineage>
</organism>
<accession>A0A5R8K931</accession>
<dbReference type="Pfam" id="PF24996">
    <property type="entry name" value="NANM"/>
    <property type="match status" value="2"/>
</dbReference>
<dbReference type="InterPro" id="IPR015915">
    <property type="entry name" value="Kelch-typ_b-propeller"/>
</dbReference>
<dbReference type="InterPro" id="IPR056734">
    <property type="entry name" value="NANM"/>
</dbReference>
<dbReference type="EMBL" id="VAUV01000018">
    <property type="protein sequence ID" value="TLD68832.1"/>
    <property type="molecule type" value="Genomic_DNA"/>
</dbReference>
<keyword evidence="1" id="KW-0732">Signal</keyword>
<dbReference type="OrthoDB" id="198899at2"/>
<reference evidence="2 3" key="1">
    <citation type="submission" date="2019-05" db="EMBL/GenBank/DDBJ databases">
        <title>Verrucobacter flavum gen. nov., sp. nov. a new member of the family Verrucomicrobiaceae.</title>
        <authorList>
            <person name="Szuroczki S."/>
            <person name="Abbaszade G."/>
            <person name="Szabo A."/>
            <person name="Felfoldi T."/>
            <person name="Schumann P."/>
            <person name="Boka K."/>
            <person name="Keki Z."/>
            <person name="Toumi M."/>
            <person name="Toth E."/>
        </authorList>
    </citation>
    <scope>NUCLEOTIDE SEQUENCE [LARGE SCALE GENOMIC DNA]</scope>
    <source>
        <strain evidence="2 3">MG-N-17</strain>
    </source>
</reference>